<evidence type="ECO:0000313" key="3">
    <source>
        <dbReference type="Proteomes" id="UP001501423"/>
    </source>
</evidence>
<dbReference type="RefSeq" id="WP_189363496.1">
    <property type="nucleotide sequence ID" value="NZ_BAAAVA010000030.1"/>
</dbReference>
<comment type="caution">
    <text evidence="2">The sequence shown here is derived from an EMBL/GenBank/DDBJ whole genome shotgun (WGS) entry which is preliminary data.</text>
</comment>
<keyword evidence="3" id="KW-1185">Reference proteome</keyword>
<accession>A0ABN3WVB7</accession>
<name>A0ABN3WVB7_9ACTN</name>
<proteinExistence type="predicted"/>
<feature type="transmembrane region" description="Helical" evidence="1">
    <location>
        <begin position="81"/>
        <end position="98"/>
    </location>
</feature>
<evidence type="ECO:0000256" key="1">
    <source>
        <dbReference type="SAM" id="Phobius"/>
    </source>
</evidence>
<evidence type="ECO:0000313" key="2">
    <source>
        <dbReference type="EMBL" id="GAA2926819.1"/>
    </source>
</evidence>
<reference evidence="2 3" key="1">
    <citation type="journal article" date="2019" name="Int. J. Syst. Evol. Microbiol.">
        <title>The Global Catalogue of Microorganisms (GCM) 10K type strain sequencing project: providing services to taxonomists for standard genome sequencing and annotation.</title>
        <authorList>
            <consortium name="The Broad Institute Genomics Platform"/>
            <consortium name="The Broad Institute Genome Sequencing Center for Infectious Disease"/>
            <person name="Wu L."/>
            <person name="Ma J."/>
        </authorList>
    </citation>
    <scope>NUCLEOTIDE SEQUENCE [LARGE SCALE GENOMIC DNA]</scope>
    <source>
        <strain evidence="2 3">JCM 9650</strain>
    </source>
</reference>
<sequence length="180" mass="19767">MGWSFKVHGGIALAMSATALLLALLSWVPGMTLSLTDVDWLAVVVLMLPVVLAAGVRVLLTGSDKKTLWRAFWCLPGRLQATLGVLFISGFALFFMGMSNDTRQQTEMIKDGRYYVFDMTTSKRALVEVPRSQYEKVAREDQRPMFAGFTWLCAVSAFGVFTAGELRRADARSGSVDAAT</sequence>
<dbReference type="EMBL" id="BAAAVA010000030">
    <property type="protein sequence ID" value="GAA2926819.1"/>
    <property type="molecule type" value="Genomic_DNA"/>
</dbReference>
<protein>
    <submittedName>
        <fullName evidence="2">Uncharacterized protein</fullName>
    </submittedName>
</protein>
<keyword evidence="1" id="KW-0812">Transmembrane</keyword>
<dbReference type="Proteomes" id="UP001501423">
    <property type="component" value="Unassembled WGS sequence"/>
</dbReference>
<feature type="transmembrane region" description="Helical" evidence="1">
    <location>
        <begin position="7"/>
        <end position="28"/>
    </location>
</feature>
<keyword evidence="1" id="KW-1133">Transmembrane helix</keyword>
<keyword evidence="1" id="KW-0472">Membrane</keyword>
<organism evidence="2 3">
    <name type="scientific">Streptomyces erythrogriseus</name>
    <dbReference type="NCBI Taxonomy" id="284027"/>
    <lineage>
        <taxon>Bacteria</taxon>
        <taxon>Bacillati</taxon>
        <taxon>Actinomycetota</taxon>
        <taxon>Actinomycetes</taxon>
        <taxon>Kitasatosporales</taxon>
        <taxon>Streptomycetaceae</taxon>
        <taxon>Streptomyces</taxon>
        <taxon>Streptomyces griseoincarnatus group</taxon>
    </lineage>
</organism>
<feature type="transmembrane region" description="Helical" evidence="1">
    <location>
        <begin position="145"/>
        <end position="164"/>
    </location>
</feature>
<gene>
    <name evidence="2" type="ORF">GCM10010478_29310</name>
</gene>
<feature type="transmembrane region" description="Helical" evidence="1">
    <location>
        <begin position="40"/>
        <end position="60"/>
    </location>
</feature>